<dbReference type="GO" id="GO:0006360">
    <property type="term" value="P:transcription by RNA polymerase I"/>
    <property type="evidence" value="ECO:0007669"/>
    <property type="project" value="TreeGrafter"/>
</dbReference>
<evidence type="ECO:0000256" key="3">
    <source>
        <dbReference type="ARBA" id="ARBA00023054"/>
    </source>
</evidence>
<feature type="compositionally biased region" description="Basic and acidic residues" evidence="5">
    <location>
        <begin position="49"/>
        <end position="74"/>
    </location>
</feature>
<dbReference type="PANTHER" id="PTHR22691:SF8">
    <property type="entry name" value="PROTEIN SPT2 HOMOLOG"/>
    <property type="match status" value="1"/>
</dbReference>
<dbReference type="InterPro" id="IPR054552">
    <property type="entry name" value="SPT2_N"/>
</dbReference>
<feature type="compositionally biased region" description="Basic and acidic residues" evidence="5">
    <location>
        <begin position="201"/>
        <end position="221"/>
    </location>
</feature>
<comment type="similarity">
    <text evidence="1">Belongs to the SPT2 family.</text>
</comment>
<evidence type="ECO:0000256" key="5">
    <source>
        <dbReference type="SAM" id="MobiDB-lite"/>
    </source>
</evidence>
<dbReference type="PANTHER" id="PTHR22691">
    <property type="entry name" value="YEAST SPT2-RELATED"/>
    <property type="match status" value="1"/>
</dbReference>
<dbReference type="GO" id="GO:0042393">
    <property type="term" value="F:histone binding"/>
    <property type="evidence" value="ECO:0007669"/>
    <property type="project" value="TreeGrafter"/>
</dbReference>
<feature type="compositionally biased region" description="Basic and acidic residues" evidence="5">
    <location>
        <begin position="139"/>
        <end position="153"/>
    </location>
</feature>
<reference evidence="7 8" key="1">
    <citation type="submission" date="2022-05" db="EMBL/GenBank/DDBJ databases">
        <authorList>
            <consortium name="Genoscope - CEA"/>
            <person name="William W."/>
        </authorList>
    </citation>
    <scope>NUCLEOTIDE SEQUENCE [LARGE SCALE GENOMIC DNA]</scope>
</reference>
<evidence type="ECO:0000313" key="7">
    <source>
        <dbReference type="EMBL" id="CAH3106892.1"/>
    </source>
</evidence>
<evidence type="ECO:0000313" key="8">
    <source>
        <dbReference type="Proteomes" id="UP001159428"/>
    </source>
</evidence>
<feature type="domain" description="SPT2 homolog N-terminal" evidence="6">
    <location>
        <begin position="1"/>
        <end position="84"/>
    </location>
</feature>
<proteinExistence type="inferred from homology"/>
<dbReference type="InterPro" id="IPR013256">
    <property type="entry name" value="Chromatin_SPT2"/>
</dbReference>
<evidence type="ECO:0000256" key="1">
    <source>
        <dbReference type="ARBA" id="ARBA00006461"/>
    </source>
</evidence>
<feature type="compositionally biased region" description="Basic and acidic residues" evidence="5">
    <location>
        <begin position="117"/>
        <end position="128"/>
    </location>
</feature>
<sequence length="425" mass="48145">MDFKQLMNLASQNKSRAEKQKDTKEVIPRHSNGGSKEGVSQAAVQTFLAKREMEKKKKAAEEEAARRARIEERLAQSLGVKRTESSKVTKGGVSSQEGQKKPSKTDVINGKQSTRILNEKQKNSDQRASKKLQVSSSKNTDRDRTRPSREADGKNGVTKSKSSSAKKGAPLSFKDLLAAAERNKNGSAPLKSSVQNVSSAKKKESDKESNRVKKESLEDKFTNPAQDKRTKHPKTVQTRDSKTSSKLVTNDSRVKAKPSSSTQSLRMKEKQDSKQSLGLLSRSKEHLVSKKNSTIAPIPSNSKHISPSVERQLVKERQLYHQKERMLLKRKRNPYMDEMDDFIDDEDVDDPADVSKYIKEIFGYDRSRFNDEDDDLSCMESSYSQIEKEEHKSAKIARLEDEIEQLKELAELKEMRDKLKKKSKK</sequence>
<keyword evidence="8" id="KW-1185">Reference proteome</keyword>
<gene>
    <name evidence="7" type="ORF">PMEA_00001741</name>
</gene>
<dbReference type="GO" id="GO:0005730">
    <property type="term" value="C:nucleolus"/>
    <property type="evidence" value="ECO:0007669"/>
    <property type="project" value="TreeGrafter"/>
</dbReference>
<dbReference type="SMART" id="SM00784">
    <property type="entry name" value="SPT2"/>
    <property type="match status" value="1"/>
</dbReference>
<comment type="caution">
    <text evidence="7">The sequence shown here is derived from an EMBL/GenBank/DDBJ whole genome shotgun (WGS) entry which is preliminary data.</text>
</comment>
<name>A0AAU9WCF9_9CNID</name>
<dbReference type="GO" id="GO:0003677">
    <property type="term" value="F:DNA binding"/>
    <property type="evidence" value="ECO:0007669"/>
    <property type="project" value="TreeGrafter"/>
</dbReference>
<keyword evidence="3 4" id="KW-0175">Coiled coil</keyword>
<feature type="coiled-coil region" evidence="4">
    <location>
        <begin position="389"/>
        <end position="422"/>
    </location>
</feature>
<feature type="compositionally biased region" description="Polar residues" evidence="5">
    <location>
        <begin position="88"/>
        <end position="97"/>
    </location>
</feature>
<feature type="compositionally biased region" description="Polar residues" evidence="5">
    <location>
        <begin position="290"/>
        <end position="305"/>
    </location>
</feature>
<protein>
    <recommendedName>
        <fullName evidence="2">Protein SPT2 homolog</fullName>
    </recommendedName>
</protein>
<organism evidence="7 8">
    <name type="scientific">Pocillopora meandrina</name>
    <dbReference type="NCBI Taxonomy" id="46732"/>
    <lineage>
        <taxon>Eukaryota</taxon>
        <taxon>Metazoa</taxon>
        <taxon>Cnidaria</taxon>
        <taxon>Anthozoa</taxon>
        <taxon>Hexacorallia</taxon>
        <taxon>Scleractinia</taxon>
        <taxon>Astrocoeniina</taxon>
        <taxon>Pocilloporidae</taxon>
        <taxon>Pocillopora</taxon>
    </lineage>
</organism>
<evidence type="ECO:0000256" key="2">
    <source>
        <dbReference type="ARBA" id="ARBA00013786"/>
    </source>
</evidence>
<dbReference type="AlphaFoldDB" id="A0AAU9WCF9"/>
<dbReference type="Proteomes" id="UP001159428">
    <property type="component" value="Unassembled WGS sequence"/>
</dbReference>
<accession>A0AAU9WCF9</accession>
<feature type="region of interest" description="Disordered" evidence="5">
    <location>
        <begin position="1"/>
        <end position="317"/>
    </location>
</feature>
<dbReference type="Pfam" id="PF08243">
    <property type="entry name" value="SPT2"/>
    <property type="match status" value="1"/>
</dbReference>
<feature type="compositionally biased region" description="Basic and acidic residues" evidence="5">
    <location>
        <begin position="15"/>
        <end position="28"/>
    </location>
</feature>
<dbReference type="EMBL" id="CALNXJ010000010">
    <property type="protein sequence ID" value="CAH3106892.1"/>
    <property type="molecule type" value="Genomic_DNA"/>
</dbReference>
<dbReference type="GO" id="GO:0006334">
    <property type="term" value="P:nucleosome assembly"/>
    <property type="evidence" value="ECO:0007669"/>
    <property type="project" value="TreeGrafter"/>
</dbReference>
<dbReference type="Pfam" id="PF22878">
    <property type="entry name" value="SPT2_N"/>
    <property type="match status" value="1"/>
</dbReference>
<evidence type="ECO:0000256" key="4">
    <source>
        <dbReference type="SAM" id="Coils"/>
    </source>
</evidence>
<evidence type="ECO:0000259" key="6">
    <source>
        <dbReference type="Pfam" id="PF22878"/>
    </source>
</evidence>